<gene>
    <name evidence="2" type="ORF">Pfra01_000132100</name>
</gene>
<sequence length="689" mass="75849">MSLSGLESLACRYSTPPLPVLYAASALLTASKSQRPQGQQAQTSTSAIQVCPPNCPSEYSSTIGHNPSPLGLVEIPPSQAPPTLELMARAAPTRSRAARGKRRRASSASSSSDDDKELVSDTRRGRGKRQKASAILAEFTSLDALLSNDLAEKRKRQNRERKLQKLREESEAAALDAAEGGSSSMGKLMTHMASNMSALSGDSYLFSGSDVTMAEEKFGYVFTPMTELRGDLKLVFETMQSTDDAELSGLLWSKAILIRCMLKRQAESTTRGSATTPILLPAKIGAWLFMTSTFEVLGVGMDDYLTRNVVCLIVVVVVSTHTDSHVVAGSFSNLFLVMSSAKKVSVQNLSSALPVACFAHPIEDFRSAFGDSVPPIEMEWKPSIYDFLNAFRAYGFQDSKRSMSVKSKIPVTPPSTKKSCALPFPTLNMHYVLIYLVICLRTKTLKLEGYDAFSFTMFFLRMQFENDIHASIVDLATICIEELLDVFPRAEWRREWAPQLVLRIAGANEGLFDSAAGWLAVARRLPRTMRGTQLTTGLAIYVLQHRIDKKSAEGASSERPLKFPIQSGLVVDIVAGIVEDLTQKYAETRKTSKASKTTPPFDLLCKKVALMDLALQAFLNILTPKEMKIMLGKLDQLADTHKSTMSAKWHELKTLVSLMHRKYSLENLRIGRSASPSAKTVMFCDDDDN</sequence>
<feature type="compositionally biased region" description="Basic residues" evidence="1">
    <location>
        <begin position="96"/>
        <end position="105"/>
    </location>
</feature>
<protein>
    <submittedName>
        <fullName evidence="2">Unnamed protein product</fullName>
    </submittedName>
</protein>
<keyword evidence="3" id="KW-1185">Reference proteome</keyword>
<evidence type="ECO:0000313" key="2">
    <source>
        <dbReference type="EMBL" id="GMF17744.1"/>
    </source>
</evidence>
<feature type="region of interest" description="Disordered" evidence="1">
    <location>
        <begin position="59"/>
        <end position="132"/>
    </location>
</feature>
<dbReference type="OrthoDB" id="110562at2759"/>
<evidence type="ECO:0000256" key="1">
    <source>
        <dbReference type="SAM" id="MobiDB-lite"/>
    </source>
</evidence>
<dbReference type="EMBL" id="BSXT01000109">
    <property type="protein sequence ID" value="GMF17744.1"/>
    <property type="molecule type" value="Genomic_DNA"/>
</dbReference>
<name>A0A9W6WVD7_9STRA</name>
<proteinExistence type="predicted"/>
<feature type="region of interest" description="Disordered" evidence="1">
    <location>
        <begin position="154"/>
        <end position="183"/>
    </location>
</feature>
<feature type="compositionally biased region" description="Low complexity" evidence="1">
    <location>
        <begin position="172"/>
        <end position="183"/>
    </location>
</feature>
<evidence type="ECO:0000313" key="3">
    <source>
        <dbReference type="Proteomes" id="UP001165121"/>
    </source>
</evidence>
<organism evidence="2 3">
    <name type="scientific">Phytophthora fragariaefolia</name>
    <dbReference type="NCBI Taxonomy" id="1490495"/>
    <lineage>
        <taxon>Eukaryota</taxon>
        <taxon>Sar</taxon>
        <taxon>Stramenopiles</taxon>
        <taxon>Oomycota</taxon>
        <taxon>Peronosporomycetes</taxon>
        <taxon>Peronosporales</taxon>
        <taxon>Peronosporaceae</taxon>
        <taxon>Phytophthora</taxon>
    </lineage>
</organism>
<reference evidence="2" key="1">
    <citation type="submission" date="2023-04" db="EMBL/GenBank/DDBJ databases">
        <title>Phytophthora fragariaefolia NBRC 109709.</title>
        <authorList>
            <person name="Ichikawa N."/>
            <person name="Sato H."/>
            <person name="Tonouchi N."/>
        </authorList>
    </citation>
    <scope>NUCLEOTIDE SEQUENCE</scope>
    <source>
        <strain evidence="2">NBRC 109709</strain>
    </source>
</reference>
<feature type="compositionally biased region" description="Basic and acidic residues" evidence="1">
    <location>
        <begin position="160"/>
        <end position="170"/>
    </location>
</feature>
<dbReference type="AlphaFoldDB" id="A0A9W6WVD7"/>
<dbReference type="Proteomes" id="UP001165121">
    <property type="component" value="Unassembled WGS sequence"/>
</dbReference>
<comment type="caution">
    <text evidence="2">The sequence shown here is derived from an EMBL/GenBank/DDBJ whole genome shotgun (WGS) entry which is preliminary data.</text>
</comment>
<accession>A0A9W6WVD7</accession>